<comment type="caution">
    <text evidence="2">The sequence shown here is derived from an EMBL/GenBank/DDBJ whole genome shotgun (WGS) entry which is preliminary data.</text>
</comment>
<evidence type="ECO:0000256" key="1">
    <source>
        <dbReference type="SAM" id="Phobius"/>
    </source>
</evidence>
<sequence length="71" mass="7470">MARFGVTNIYLAVGLGLLAVSLILGTWLFSQAASIAPGDTLLRVAYGSFIGGIVLYVIGRVTSVVQRRSQA</sequence>
<reference evidence="3" key="1">
    <citation type="journal article" date="2019" name="Int. J. Syst. Evol. Microbiol.">
        <title>The Global Catalogue of Microorganisms (GCM) 10K type strain sequencing project: providing services to taxonomists for standard genome sequencing and annotation.</title>
        <authorList>
            <consortium name="The Broad Institute Genomics Platform"/>
            <consortium name="The Broad Institute Genome Sequencing Center for Infectious Disease"/>
            <person name="Wu L."/>
            <person name="Ma J."/>
        </authorList>
    </citation>
    <scope>NUCLEOTIDE SEQUENCE [LARGE SCALE GENOMIC DNA]</scope>
    <source>
        <strain evidence="3">CGMCC 1.8985</strain>
    </source>
</reference>
<dbReference type="RefSeq" id="WP_132987184.1">
    <property type="nucleotide sequence ID" value="NZ_BMME01000001.1"/>
</dbReference>
<feature type="transmembrane region" description="Helical" evidence="1">
    <location>
        <begin position="41"/>
        <end position="59"/>
    </location>
</feature>
<proteinExistence type="predicted"/>
<dbReference type="EMBL" id="BMME01000001">
    <property type="protein sequence ID" value="GGJ95334.1"/>
    <property type="molecule type" value="Genomic_DNA"/>
</dbReference>
<keyword evidence="1" id="KW-1133">Transmembrane helix</keyword>
<evidence type="ECO:0000313" key="2">
    <source>
        <dbReference type="EMBL" id="GGJ95334.1"/>
    </source>
</evidence>
<keyword evidence="1" id="KW-0812">Transmembrane</keyword>
<feature type="transmembrane region" description="Helical" evidence="1">
    <location>
        <begin position="9"/>
        <end position="29"/>
    </location>
</feature>
<dbReference type="Proteomes" id="UP000599009">
    <property type="component" value="Unassembled WGS sequence"/>
</dbReference>
<evidence type="ECO:0000313" key="3">
    <source>
        <dbReference type="Proteomes" id="UP000599009"/>
    </source>
</evidence>
<accession>A0ABQ2E563</accession>
<keyword evidence="1" id="KW-0472">Membrane</keyword>
<name>A0ABQ2E563_9GAMM</name>
<gene>
    <name evidence="2" type="ORF">GCM10011394_00010</name>
</gene>
<protein>
    <submittedName>
        <fullName evidence="2">Uncharacterized protein</fullName>
    </submittedName>
</protein>
<organism evidence="2 3">
    <name type="scientific">Luteimonas terricola</name>
    <dbReference type="NCBI Taxonomy" id="645597"/>
    <lineage>
        <taxon>Bacteria</taxon>
        <taxon>Pseudomonadati</taxon>
        <taxon>Pseudomonadota</taxon>
        <taxon>Gammaproteobacteria</taxon>
        <taxon>Lysobacterales</taxon>
        <taxon>Lysobacteraceae</taxon>
        <taxon>Luteimonas</taxon>
    </lineage>
</organism>
<keyword evidence="3" id="KW-1185">Reference proteome</keyword>